<reference evidence="3 4" key="1">
    <citation type="submission" date="2020-08" db="EMBL/GenBank/DDBJ databases">
        <title>The genome sequence of Novosphingobium flavum 4Y4.</title>
        <authorList>
            <person name="Liu Y."/>
        </authorList>
    </citation>
    <scope>NUCLEOTIDE SEQUENCE [LARGE SCALE GENOMIC DNA]</scope>
    <source>
        <strain evidence="3 4">4Y4</strain>
    </source>
</reference>
<proteinExistence type="inferred from homology"/>
<dbReference type="PROSITE" id="PS50878">
    <property type="entry name" value="RT_POL"/>
    <property type="match status" value="1"/>
</dbReference>
<keyword evidence="3" id="KW-0548">Nucleotidyltransferase</keyword>
<evidence type="ECO:0000259" key="2">
    <source>
        <dbReference type="PROSITE" id="PS50878"/>
    </source>
</evidence>
<protein>
    <submittedName>
        <fullName evidence="3">RNA-directed DNA polymerase</fullName>
    </submittedName>
</protein>
<dbReference type="PANTHER" id="PTHR34047">
    <property type="entry name" value="NUCLEAR INTRON MATURASE 1, MITOCHONDRIAL-RELATED"/>
    <property type="match status" value="1"/>
</dbReference>
<keyword evidence="3" id="KW-0808">Transferase</keyword>
<gene>
    <name evidence="3" type="ORF">H7F49_16505</name>
</gene>
<comment type="caution">
    <text evidence="3">The sequence shown here is derived from an EMBL/GenBank/DDBJ whole genome shotgun (WGS) entry which is preliminary data.</text>
</comment>
<dbReference type="Proteomes" id="UP000520156">
    <property type="component" value="Unassembled WGS sequence"/>
</dbReference>
<dbReference type="EMBL" id="JACLAU010000042">
    <property type="protein sequence ID" value="MBC2653290.1"/>
    <property type="molecule type" value="Genomic_DNA"/>
</dbReference>
<comment type="similarity">
    <text evidence="1">Belongs to the bacterial reverse transcriptase family.</text>
</comment>
<dbReference type="RefSeq" id="WP_185684674.1">
    <property type="nucleotide sequence ID" value="NZ_JACLAU010000042.1"/>
</dbReference>
<name>A0A7X1FA94_9SPHN</name>
<dbReference type="PANTHER" id="PTHR34047:SF8">
    <property type="entry name" value="PROTEIN YKFC"/>
    <property type="match status" value="1"/>
</dbReference>
<dbReference type="CDD" id="cd01646">
    <property type="entry name" value="RT_Bac_retron_I"/>
    <property type="match status" value="1"/>
</dbReference>
<keyword evidence="3" id="KW-0695">RNA-directed DNA polymerase</keyword>
<accession>A0A7X1FA94</accession>
<sequence length="497" mass="55890">MAFFKENSESVADLVSKLTLGQYNPVSSVEVLTPKANLGFRIGHQLTATDILIYTASVIECADGIQDLRDRTSQDVPFSYKYDANGEARLFESNRGFHDWLAYLASFGDDDVFDDAKPVLETDISDFYQRIYFHRIENILNDVNASRGSNGAIKKVIQVCRSKQSFGLPVGSSASRLLAEGLLCDTDRLLLDMGLQASRYVDDYRIIANDRNNTHSVLCRLAEHLMVTEGLSLNVAKTRIVDTRSLHKSVQQKLQDVFTTAEMRAFHQHLSTTYGDEEIDDEDESGPDNPFLTGSDLLDRLDELKKNNSDFSSRKAILKVLRSVPAADAARLLKDHRDLAYHLPRDFCRAIRASIEAGLAEPVEVEAAVWDLLQKPPISELSYARLWLLNLYANGTLPSDRKLIVNTIGRPSALEERQLIFIRARLNDRAFFREQRGRLGQVGEWIKPALLVAGACLPADEYRNWIDIAVRQLGDPFAQAFGNWLKQGQDYEALMAV</sequence>
<dbReference type="AlphaFoldDB" id="A0A7X1FA94"/>
<dbReference type="GO" id="GO:0003964">
    <property type="term" value="F:RNA-directed DNA polymerase activity"/>
    <property type="evidence" value="ECO:0007669"/>
    <property type="project" value="UniProtKB-KW"/>
</dbReference>
<organism evidence="3 4">
    <name type="scientific">Novosphingobium aerophilum</name>
    <dbReference type="NCBI Taxonomy" id="2839843"/>
    <lineage>
        <taxon>Bacteria</taxon>
        <taxon>Pseudomonadati</taxon>
        <taxon>Pseudomonadota</taxon>
        <taxon>Alphaproteobacteria</taxon>
        <taxon>Sphingomonadales</taxon>
        <taxon>Sphingomonadaceae</taxon>
        <taxon>Novosphingobium</taxon>
    </lineage>
</organism>
<dbReference type="InterPro" id="IPR000477">
    <property type="entry name" value="RT_dom"/>
</dbReference>
<evidence type="ECO:0000313" key="3">
    <source>
        <dbReference type="EMBL" id="MBC2653290.1"/>
    </source>
</evidence>
<evidence type="ECO:0000313" key="4">
    <source>
        <dbReference type="Proteomes" id="UP000520156"/>
    </source>
</evidence>
<evidence type="ECO:0000256" key="1">
    <source>
        <dbReference type="ARBA" id="ARBA00034120"/>
    </source>
</evidence>
<dbReference type="InterPro" id="IPR051083">
    <property type="entry name" value="GrpII_Intron_Splice-Mob/Def"/>
</dbReference>
<keyword evidence="4" id="KW-1185">Reference proteome</keyword>
<dbReference type="Pfam" id="PF00078">
    <property type="entry name" value="RVT_1"/>
    <property type="match status" value="1"/>
</dbReference>
<feature type="domain" description="Reverse transcriptase" evidence="2">
    <location>
        <begin position="1"/>
        <end position="263"/>
    </location>
</feature>